<name>K1PLE7_MAGGI</name>
<reference evidence="1" key="1">
    <citation type="journal article" date="2012" name="Nature">
        <title>The oyster genome reveals stress adaptation and complexity of shell formation.</title>
        <authorList>
            <person name="Zhang G."/>
            <person name="Fang X."/>
            <person name="Guo X."/>
            <person name="Li L."/>
            <person name="Luo R."/>
            <person name="Xu F."/>
            <person name="Yang P."/>
            <person name="Zhang L."/>
            <person name="Wang X."/>
            <person name="Qi H."/>
            <person name="Xiong Z."/>
            <person name="Que H."/>
            <person name="Xie Y."/>
            <person name="Holland P.W."/>
            <person name="Paps J."/>
            <person name="Zhu Y."/>
            <person name="Wu F."/>
            <person name="Chen Y."/>
            <person name="Wang J."/>
            <person name="Peng C."/>
            <person name="Meng J."/>
            <person name="Yang L."/>
            <person name="Liu J."/>
            <person name="Wen B."/>
            <person name="Zhang N."/>
            <person name="Huang Z."/>
            <person name="Zhu Q."/>
            <person name="Feng Y."/>
            <person name="Mount A."/>
            <person name="Hedgecock D."/>
            <person name="Xu Z."/>
            <person name="Liu Y."/>
            <person name="Domazet-Loso T."/>
            <person name="Du Y."/>
            <person name="Sun X."/>
            <person name="Zhang S."/>
            <person name="Liu B."/>
            <person name="Cheng P."/>
            <person name="Jiang X."/>
            <person name="Li J."/>
            <person name="Fan D."/>
            <person name="Wang W."/>
            <person name="Fu W."/>
            <person name="Wang T."/>
            <person name="Wang B."/>
            <person name="Zhang J."/>
            <person name="Peng Z."/>
            <person name="Li Y."/>
            <person name="Li N."/>
            <person name="Wang J."/>
            <person name="Chen M."/>
            <person name="He Y."/>
            <person name="Tan F."/>
            <person name="Song X."/>
            <person name="Zheng Q."/>
            <person name="Huang R."/>
            <person name="Yang H."/>
            <person name="Du X."/>
            <person name="Chen L."/>
            <person name="Yang M."/>
            <person name="Gaffney P.M."/>
            <person name="Wang S."/>
            <person name="Luo L."/>
            <person name="She Z."/>
            <person name="Ming Y."/>
            <person name="Huang W."/>
            <person name="Zhang S."/>
            <person name="Huang B."/>
            <person name="Zhang Y."/>
            <person name="Qu T."/>
            <person name="Ni P."/>
            <person name="Miao G."/>
            <person name="Wang J."/>
            <person name="Wang Q."/>
            <person name="Steinberg C.E."/>
            <person name="Wang H."/>
            <person name="Li N."/>
            <person name="Qian L."/>
            <person name="Zhang G."/>
            <person name="Li Y."/>
            <person name="Yang H."/>
            <person name="Liu X."/>
            <person name="Wang J."/>
            <person name="Yin Y."/>
            <person name="Wang J."/>
        </authorList>
    </citation>
    <scope>NUCLEOTIDE SEQUENCE [LARGE SCALE GENOMIC DNA]</scope>
    <source>
        <strain evidence="1">05x7-T-G4-1.051#20</strain>
    </source>
</reference>
<organism evidence="1">
    <name type="scientific">Magallana gigas</name>
    <name type="common">Pacific oyster</name>
    <name type="synonym">Crassostrea gigas</name>
    <dbReference type="NCBI Taxonomy" id="29159"/>
    <lineage>
        <taxon>Eukaryota</taxon>
        <taxon>Metazoa</taxon>
        <taxon>Spiralia</taxon>
        <taxon>Lophotrochozoa</taxon>
        <taxon>Mollusca</taxon>
        <taxon>Bivalvia</taxon>
        <taxon>Autobranchia</taxon>
        <taxon>Pteriomorphia</taxon>
        <taxon>Ostreida</taxon>
        <taxon>Ostreoidea</taxon>
        <taxon>Ostreidae</taxon>
        <taxon>Magallana</taxon>
    </lineage>
</organism>
<accession>K1PLE7</accession>
<sequence length="70" mass="7287">MHAACILTSMETDVYRESKTVMVKIQVIMVAANEEGKSSTLSLVLGEGTMLSILDGDGAEIIGVSGVTQG</sequence>
<dbReference type="InParanoid" id="K1PLE7"/>
<protein>
    <submittedName>
        <fullName evidence="1">Uncharacterized protein</fullName>
    </submittedName>
</protein>
<evidence type="ECO:0000313" key="1">
    <source>
        <dbReference type="EMBL" id="EKC17285.1"/>
    </source>
</evidence>
<dbReference type="AlphaFoldDB" id="K1PLE7"/>
<gene>
    <name evidence="1" type="ORF">CGI_10001296</name>
</gene>
<proteinExistence type="predicted"/>
<dbReference type="EMBL" id="JH823122">
    <property type="protein sequence ID" value="EKC17285.1"/>
    <property type="molecule type" value="Genomic_DNA"/>
</dbReference>
<dbReference type="HOGENOM" id="CLU_2760268_0_0_1"/>